<dbReference type="EMBL" id="MWMI01000003">
    <property type="protein sequence ID" value="RIB35324.1"/>
    <property type="molecule type" value="Genomic_DNA"/>
</dbReference>
<sequence>MEKAWVFIAIGLLLGEGHFGKKEYRNQGRIVFSNTNPVYVRLVYKLFTEFFNVPKNKIKVYIYYNLNYYKLVEEIRMFWSKSLKIPDEYIRIYTYKRDIKRITRQSERWGICQLRIDDVNIKDRIENFLSSLFQKYYIEG</sequence>
<dbReference type="InterPro" id="IPR027434">
    <property type="entry name" value="Homing_endonucl"/>
</dbReference>
<evidence type="ECO:0000313" key="2">
    <source>
        <dbReference type="Proteomes" id="UP000266622"/>
    </source>
</evidence>
<dbReference type="Gene3D" id="3.10.28.10">
    <property type="entry name" value="Homing endonucleases"/>
    <property type="match status" value="1"/>
</dbReference>
<evidence type="ECO:0000313" key="1">
    <source>
        <dbReference type="EMBL" id="RIB35324.1"/>
    </source>
</evidence>
<evidence type="ECO:0008006" key="3">
    <source>
        <dbReference type="Google" id="ProtNLM"/>
    </source>
</evidence>
<accession>A0A397WML0</accession>
<dbReference type="SUPFAM" id="SSF55608">
    <property type="entry name" value="Homing endonucleases"/>
    <property type="match status" value="1"/>
</dbReference>
<comment type="caution">
    <text evidence="1">The sequence shown here is derived from an EMBL/GenBank/DDBJ whole genome shotgun (WGS) entry which is preliminary data.</text>
</comment>
<protein>
    <recommendedName>
        <fullName evidence="3">Homing endonuclease LAGLIDADG domain-containing protein</fullName>
    </recommendedName>
</protein>
<organism evidence="1 2">
    <name type="scientific">Candidatus Nanoclepta minutus</name>
    <dbReference type="NCBI Taxonomy" id="1940235"/>
    <lineage>
        <taxon>Archaea</taxon>
        <taxon>Nanobdellota</taxon>
        <taxon>Candidatus Nanoclepta</taxon>
    </lineage>
</organism>
<proteinExistence type="predicted"/>
<gene>
    <name evidence="1" type="ORF">BXU00_02230</name>
</gene>
<dbReference type="AlphaFoldDB" id="A0A397WML0"/>
<dbReference type="Proteomes" id="UP000266622">
    <property type="component" value="Unassembled WGS sequence"/>
</dbReference>
<name>A0A397WML0_9ARCH</name>
<reference evidence="1 2" key="1">
    <citation type="journal article" date="2018" name="Syst. Appl. Microbiol.">
        <title>A new symbiotic nanoarchaeote (Candidatus Nanoclepta minutus) and its host (Zestosphaera tikiterensis gen. nov., sp. nov.) from a New Zealand hot spring.</title>
        <authorList>
            <person name="St John E."/>
            <person name="Liu Y."/>
            <person name="Podar M."/>
            <person name="Stott M.B."/>
            <person name="Meneghin J."/>
            <person name="Chen Z."/>
            <person name="Lagutin K."/>
            <person name="Mitchell K."/>
            <person name="Reysenbach A.L."/>
        </authorList>
    </citation>
    <scope>NUCLEOTIDE SEQUENCE [LARGE SCALE GENOMIC DNA]</scope>
    <source>
        <strain evidence="1">NZ3</strain>
    </source>
</reference>